<dbReference type="EMBL" id="CAJHIA010000034">
    <property type="protein sequence ID" value="CAD6450330.1"/>
    <property type="molecule type" value="Genomic_DNA"/>
</dbReference>
<evidence type="ECO:0000256" key="1">
    <source>
        <dbReference type="SAM" id="MobiDB-lite"/>
    </source>
</evidence>
<protein>
    <submittedName>
        <fullName evidence="2">E610a0fa-f21b-461a-a0f9-ed4409500678</fullName>
    </submittedName>
</protein>
<evidence type="ECO:0000313" key="2">
    <source>
        <dbReference type="EMBL" id="CAD6450330.1"/>
    </source>
</evidence>
<accession>A0A8H2W4Z1</accession>
<dbReference type="Proteomes" id="UP000624404">
    <property type="component" value="Unassembled WGS sequence"/>
</dbReference>
<dbReference type="OrthoDB" id="3533442at2759"/>
<name>A0A8H2W4Z1_9HELO</name>
<proteinExistence type="predicted"/>
<reference evidence="2" key="1">
    <citation type="submission" date="2020-10" db="EMBL/GenBank/DDBJ databases">
        <authorList>
            <person name="Kusch S."/>
        </authorList>
    </citation>
    <scope>NUCLEOTIDE SEQUENCE</scope>
    <source>
        <strain evidence="2">SwB9</strain>
    </source>
</reference>
<evidence type="ECO:0000313" key="3">
    <source>
        <dbReference type="Proteomes" id="UP000624404"/>
    </source>
</evidence>
<feature type="region of interest" description="Disordered" evidence="1">
    <location>
        <begin position="92"/>
        <end position="130"/>
    </location>
</feature>
<dbReference type="AlphaFoldDB" id="A0A8H2W4Z1"/>
<keyword evidence="3" id="KW-1185">Reference proteome</keyword>
<feature type="compositionally biased region" description="Basic and acidic residues" evidence="1">
    <location>
        <begin position="110"/>
        <end position="122"/>
    </location>
</feature>
<gene>
    <name evidence="2" type="ORF">SCLTRI_LOCUS9350</name>
</gene>
<sequence length="339" mass="37833">MSEPKDIPPFISTKNIQQIVFGGSDAAPGSPIPSITGHTGSPMGLLMGSQKIREGFDLIAEGMASEGIQIPTTPRPTERKSDALNQHRLDSGKQIPPFAANANSLNPDPNLERPRRGPDDQPHQQQSKQNESLLHQAKLLVERFEQLAASNERNSDATTKLTEKLGGLETNLVSFDGLLKFLQPNFRTFNRLARELVDGKPTFAGLVHLNHSSKYDNNPSVWQGITLHAQDRPFTVRVLMQNIQTAISNLHPDKPTKGIELTEVFFVWDDNGKNEYRGDFNRSRYNRILGRGEADGSIQEDALVNNNLEAMMARDQGYIHVKYLLDKVEHSEWCGCESE</sequence>
<comment type="caution">
    <text evidence="2">The sequence shown here is derived from an EMBL/GenBank/DDBJ whole genome shotgun (WGS) entry which is preliminary data.</text>
</comment>
<organism evidence="2 3">
    <name type="scientific">Sclerotinia trifoliorum</name>
    <dbReference type="NCBI Taxonomy" id="28548"/>
    <lineage>
        <taxon>Eukaryota</taxon>
        <taxon>Fungi</taxon>
        <taxon>Dikarya</taxon>
        <taxon>Ascomycota</taxon>
        <taxon>Pezizomycotina</taxon>
        <taxon>Leotiomycetes</taxon>
        <taxon>Helotiales</taxon>
        <taxon>Sclerotiniaceae</taxon>
        <taxon>Sclerotinia</taxon>
    </lineage>
</organism>